<feature type="domain" description="SpoVT-AbrB" evidence="1">
    <location>
        <begin position="4"/>
        <end position="41"/>
    </location>
</feature>
<comment type="caution">
    <text evidence="2">The sequence shown here is derived from an EMBL/GenBank/DDBJ whole genome shotgun (WGS) entry which is preliminary data.</text>
</comment>
<dbReference type="Proteomes" id="UP001595880">
    <property type="component" value="Unassembled WGS sequence"/>
</dbReference>
<proteinExistence type="predicted"/>
<gene>
    <name evidence="2" type="ORF">ACFOZ1_01955</name>
</gene>
<name>A0ABV8VS37_9BACI</name>
<keyword evidence="3" id="KW-1185">Reference proteome</keyword>
<dbReference type="InterPro" id="IPR037914">
    <property type="entry name" value="SpoVT-AbrB_sf"/>
</dbReference>
<protein>
    <submittedName>
        <fullName evidence="2">AbrB/MazE/SpoVT family DNA-binding domain-containing protein</fullName>
    </submittedName>
</protein>
<sequence>MTKVQKVGNGLALRIPTCIAKELGIVHGSEVELRVCEGNLIMKLTLEILLSQTKGKTNPHLVYNFGGPTGKEII</sequence>
<evidence type="ECO:0000313" key="2">
    <source>
        <dbReference type="EMBL" id="MFC4386566.1"/>
    </source>
</evidence>
<accession>A0ABV8VS37</accession>
<dbReference type="GO" id="GO:0003677">
    <property type="term" value="F:DNA binding"/>
    <property type="evidence" value="ECO:0007669"/>
    <property type="project" value="UniProtKB-KW"/>
</dbReference>
<reference evidence="3" key="1">
    <citation type="journal article" date="2019" name="Int. J. Syst. Evol. Microbiol.">
        <title>The Global Catalogue of Microorganisms (GCM) 10K type strain sequencing project: providing services to taxonomists for standard genome sequencing and annotation.</title>
        <authorList>
            <consortium name="The Broad Institute Genomics Platform"/>
            <consortium name="The Broad Institute Genome Sequencing Center for Infectious Disease"/>
            <person name="Wu L."/>
            <person name="Ma J."/>
        </authorList>
    </citation>
    <scope>NUCLEOTIDE SEQUENCE [LARGE SCALE GENOMIC DNA]</scope>
    <source>
        <strain evidence="3">KACC 14058</strain>
    </source>
</reference>
<organism evidence="2 3">
    <name type="scientific">Gracilibacillus marinus</name>
    <dbReference type="NCBI Taxonomy" id="630535"/>
    <lineage>
        <taxon>Bacteria</taxon>
        <taxon>Bacillati</taxon>
        <taxon>Bacillota</taxon>
        <taxon>Bacilli</taxon>
        <taxon>Bacillales</taxon>
        <taxon>Bacillaceae</taxon>
        <taxon>Gracilibacillus</taxon>
    </lineage>
</organism>
<dbReference type="Pfam" id="PF04014">
    <property type="entry name" value="MazE_antitoxin"/>
    <property type="match status" value="1"/>
</dbReference>
<dbReference type="Gene3D" id="2.10.260.10">
    <property type="match status" value="1"/>
</dbReference>
<evidence type="ECO:0000259" key="1">
    <source>
        <dbReference type="Pfam" id="PF04014"/>
    </source>
</evidence>
<dbReference type="SUPFAM" id="SSF89447">
    <property type="entry name" value="AbrB/MazE/MraZ-like"/>
    <property type="match status" value="1"/>
</dbReference>
<dbReference type="EMBL" id="JBHSDV010000001">
    <property type="protein sequence ID" value="MFC4386566.1"/>
    <property type="molecule type" value="Genomic_DNA"/>
</dbReference>
<dbReference type="RefSeq" id="WP_390195272.1">
    <property type="nucleotide sequence ID" value="NZ_JBHSDV010000001.1"/>
</dbReference>
<keyword evidence="2" id="KW-0238">DNA-binding</keyword>
<dbReference type="InterPro" id="IPR007159">
    <property type="entry name" value="SpoVT-AbrB_dom"/>
</dbReference>
<evidence type="ECO:0000313" key="3">
    <source>
        <dbReference type="Proteomes" id="UP001595880"/>
    </source>
</evidence>